<proteinExistence type="predicted"/>
<evidence type="ECO:0000313" key="1">
    <source>
        <dbReference type="EMBL" id="MBO1110315.1"/>
    </source>
</evidence>
<dbReference type="RefSeq" id="WP_413465433.1">
    <property type="nucleotide sequence ID" value="NZ_JAFNAA010000574.1"/>
</dbReference>
<protein>
    <submittedName>
        <fullName evidence="1">Uncharacterized protein</fullName>
    </submittedName>
</protein>
<sequence length="83" mass="9654">MLRLTRRQLYPQLHRSYRFADPLRLLLQTLWLLLSGARSTRPPATRRLTAASALLYPLLRRGRQRLYCALTTFPSQHPQGGQP</sequence>
<accession>A0A8I1WCR6</accession>
<dbReference type="Proteomes" id="UP000664658">
    <property type="component" value="Unassembled WGS sequence"/>
</dbReference>
<evidence type="ECO:0000313" key="2">
    <source>
        <dbReference type="Proteomes" id="UP000664658"/>
    </source>
</evidence>
<comment type="caution">
    <text evidence="1">The sequence shown here is derived from an EMBL/GenBank/DDBJ whole genome shotgun (WGS) entry which is preliminary data.</text>
</comment>
<gene>
    <name evidence="1" type="ORF">J2R62_19710</name>
</gene>
<dbReference type="AlphaFoldDB" id="A0A8I1WCR6"/>
<reference evidence="1" key="1">
    <citation type="submission" date="2021-03" db="EMBL/GenBank/DDBJ databases">
        <title>Plesiomonas shigelloides zfcc0051, isolated from zebrafish feces.</title>
        <authorList>
            <person name="Vanderhoek Z."/>
            <person name="Gaulke C."/>
        </authorList>
    </citation>
    <scope>NUCLEOTIDE SEQUENCE</scope>
    <source>
        <strain evidence="1">Zfcc0051</strain>
    </source>
</reference>
<feature type="non-terminal residue" evidence="1">
    <location>
        <position position="83"/>
    </location>
</feature>
<dbReference type="EMBL" id="JAFNAA010000574">
    <property type="protein sequence ID" value="MBO1110315.1"/>
    <property type="molecule type" value="Genomic_DNA"/>
</dbReference>
<organism evidence="1 2">
    <name type="scientific">Plesiomonas shigelloides</name>
    <name type="common">Aeromonas shigelloides</name>
    <dbReference type="NCBI Taxonomy" id="703"/>
    <lineage>
        <taxon>Bacteria</taxon>
        <taxon>Pseudomonadati</taxon>
        <taxon>Pseudomonadota</taxon>
        <taxon>Gammaproteobacteria</taxon>
        <taxon>Enterobacterales</taxon>
        <taxon>Enterobacteriaceae</taxon>
        <taxon>Plesiomonas</taxon>
    </lineage>
</organism>
<name>A0A8I1WCR6_PLESH</name>